<sequence>MPVLDYTHWVKMVDDMKKQGINIQEGRPEDNRPLEYAPERPAEKSCRCVRVYSISERPVDEPFFVDTTVSAHHAMFTSGRSVISPISQKIGIPLIVHLEKPLQHALFKPELRPLYQNQIITFLLARLSNGLAPLQYQDGVGTALVARLDHEPLTAGLLAIIHAYTDMLMSDRYGNFDDDYQVQHTINPADFNRFAQEYVNMEGRGGTFSNYFS</sequence>
<dbReference type="AlphaFoldDB" id="A0AAD5JQP8"/>
<evidence type="ECO:0000313" key="1">
    <source>
        <dbReference type="EMBL" id="KAI9250153.1"/>
    </source>
</evidence>
<accession>A0AAD5JQP8</accession>
<name>A0AAD5JQP8_9FUNG</name>
<gene>
    <name evidence="1" type="ORF">BDA99DRAFT_522994</name>
</gene>
<keyword evidence="2" id="KW-1185">Reference proteome</keyword>
<organism evidence="1 2">
    <name type="scientific">Phascolomyces articulosus</name>
    <dbReference type="NCBI Taxonomy" id="60185"/>
    <lineage>
        <taxon>Eukaryota</taxon>
        <taxon>Fungi</taxon>
        <taxon>Fungi incertae sedis</taxon>
        <taxon>Mucoromycota</taxon>
        <taxon>Mucoromycotina</taxon>
        <taxon>Mucoromycetes</taxon>
        <taxon>Mucorales</taxon>
        <taxon>Lichtheimiaceae</taxon>
        <taxon>Phascolomyces</taxon>
    </lineage>
</organism>
<reference evidence="1" key="2">
    <citation type="submission" date="2023-02" db="EMBL/GenBank/DDBJ databases">
        <authorList>
            <consortium name="DOE Joint Genome Institute"/>
            <person name="Mondo S.J."/>
            <person name="Chang Y."/>
            <person name="Wang Y."/>
            <person name="Ahrendt S."/>
            <person name="Andreopoulos W."/>
            <person name="Barry K."/>
            <person name="Beard J."/>
            <person name="Benny G.L."/>
            <person name="Blankenship S."/>
            <person name="Bonito G."/>
            <person name="Cuomo C."/>
            <person name="Desiro A."/>
            <person name="Gervers K.A."/>
            <person name="Hundley H."/>
            <person name="Kuo A."/>
            <person name="LaButti K."/>
            <person name="Lang B.F."/>
            <person name="Lipzen A."/>
            <person name="O'Donnell K."/>
            <person name="Pangilinan J."/>
            <person name="Reynolds N."/>
            <person name="Sandor L."/>
            <person name="Smith M.W."/>
            <person name="Tsang A."/>
            <person name="Grigoriev I.V."/>
            <person name="Stajich J.E."/>
            <person name="Spatafora J.W."/>
        </authorList>
    </citation>
    <scope>NUCLEOTIDE SEQUENCE</scope>
    <source>
        <strain evidence="1">RSA 2281</strain>
    </source>
</reference>
<proteinExistence type="predicted"/>
<dbReference type="EMBL" id="JAIXMP010000033">
    <property type="protein sequence ID" value="KAI9250153.1"/>
    <property type="molecule type" value="Genomic_DNA"/>
</dbReference>
<protein>
    <submittedName>
        <fullName evidence="1">Uncharacterized protein</fullName>
    </submittedName>
</protein>
<dbReference type="Proteomes" id="UP001209540">
    <property type="component" value="Unassembled WGS sequence"/>
</dbReference>
<comment type="caution">
    <text evidence="1">The sequence shown here is derived from an EMBL/GenBank/DDBJ whole genome shotgun (WGS) entry which is preliminary data.</text>
</comment>
<evidence type="ECO:0000313" key="2">
    <source>
        <dbReference type="Proteomes" id="UP001209540"/>
    </source>
</evidence>
<reference evidence="1" key="1">
    <citation type="journal article" date="2022" name="IScience">
        <title>Evolution of zygomycete secretomes and the origins of terrestrial fungal ecologies.</title>
        <authorList>
            <person name="Chang Y."/>
            <person name="Wang Y."/>
            <person name="Mondo S."/>
            <person name="Ahrendt S."/>
            <person name="Andreopoulos W."/>
            <person name="Barry K."/>
            <person name="Beard J."/>
            <person name="Benny G.L."/>
            <person name="Blankenship S."/>
            <person name="Bonito G."/>
            <person name="Cuomo C."/>
            <person name="Desiro A."/>
            <person name="Gervers K.A."/>
            <person name="Hundley H."/>
            <person name="Kuo A."/>
            <person name="LaButti K."/>
            <person name="Lang B.F."/>
            <person name="Lipzen A."/>
            <person name="O'Donnell K."/>
            <person name="Pangilinan J."/>
            <person name="Reynolds N."/>
            <person name="Sandor L."/>
            <person name="Smith M.E."/>
            <person name="Tsang A."/>
            <person name="Grigoriev I.V."/>
            <person name="Stajich J.E."/>
            <person name="Spatafora J.W."/>
        </authorList>
    </citation>
    <scope>NUCLEOTIDE SEQUENCE</scope>
    <source>
        <strain evidence="1">RSA 2281</strain>
    </source>
</reference>